<feature type="transmembrane region" description="Helical" evidence="5">
    <location>
        <begin position="104"/>
        <end position="125"/>
    </location>
</feature>
<feature type="transmembrane region" description="Helical" evidence="5">
    <location>
        <begin position="132"/>
        <end position="153"/>
    </location>
</feature>
<dbReference type="SUPFAM" id="SSF103473">
    <property type="entry name" value="MFS general substrate transporter"/>
    <property type="match status" value="1"/>
</dbReference>
<organism evidence="7 8">
    <name type="scientific">Aspergillus nanangensis</name>
    <dbReference type="NCBI Taxonomy" id="2582783"/>
    <lineage>
        <taxon>Eukaryota</taxon>
        <taxon>Fungi</taxon>
        <taxon>Dikarya</taxon>
        <taxon>Ascomycota</taxon>
        <taxon>Pezizomycotina</taxon>
        <taxon>Eurotiomycetes</taxon>
        <taxon>Eurotiomycetidae</taxon>
        <taxon>Eurotiales</taxon>
        <taxon>Aspergillaceae</taxon>
        <taxon>Aspergillus</taxon>
        <taxon>Aspergillus subgen. Circumdati</taxon>
    </lineage>
</organism>
<keyword evidence="8" id="KW-1185">Reference proteome</keyword>
<proteinExistence type="predicted"/>
<dbReference type="EMBL" id="VCAU01000105">
    <property type="protein sequence ID" value="KAF9885049.1"/>
    <property type="molecule type" value="Genomic_DNA"/>
</dbReference>
<dbReference type="PROSITE" id="PS50850">
    <property type="entry name" value="MFS"/>
    <property type="match status" value="1"/>
</dbReference>
<gene>
    <name evidence="7" type="ORF">FE257_000780</name>
</gene>
<evidence type="ECO:0000313" key="7">
    <source>
        <dbReference type="EMBL" id="KAF9885049.1"/>
    </source>
</evidence>
<feature type="transmembrane region" description="Helical" evidence="5">
    <location>
        <begin position="61"/>
        <end position="84"/>
    </location>
</feature>
<dbReference type="InterPro" id="IPR020846">
    <property type="entry name" value="MFS_dom"/>
</dbReference>
<sequence>MASDDRVLDTKPQAVHAEEIEKESHITGDSHLLEASGSIRRIPIPSNSPNDPLNFLWWQKLAIISACCWYSIMSLSLVGSIGMILNSFIEIYLPEGYTIEQVTYLTTMPSLSVGLGNFFILPAALCFGRRPLFISCALVLTAASIGAACNSSYNQHLALRIVQGLATGATESLLPLILSEVTFLHQRPLIFAVYWGCQTCISSVLNIGITYVVAAAGWRWYYGLYSIVSGVGVLFAYFLAFETRYSRPPAALDGRLVLTDDFGVTRILSTGEAENYQTHHRPQEPDEDDQPKSYRQLLSVWPGALPEAGKLILMSYVL</sequence>
<reference evidence="7" key="1">
    <citation type="journal article" date="2019" name="Beilstein J. Org. Chem.">
        <title>Nanangenines: drimane sesquiterpenoids as the dominant metabolite cohort of a novel Australian fungus, Aspergillus nanangensis.</title>
        <authorList>
            <person name="Lacey H.J."/>
            <person name="Gilchrist C.L.M."/>
            <person name="Crombie A."/>
            <person name="Kalaitzis J.A."/>
            <person name="Vuong D."/>
            <person name="Rutledge P.J."/>
            <person name="Turner P."/>
            <person name="Pitt J.I."/>
            <person name="Lacey E."/>
            <person name="Chooi Y.H."/>
            <person name="Piggott A.M."/>
        </authorList>
    </citation>
    <scope>NUCLEOTIDE SEQUENCE</scope>
    <source>
        <strain evidence="7">MST-FP2251</strain>
    </source>
</reference>
<evidence type="ECO:0000256" key="4">
    <source>
        <dbReference type="ARBA" id="ARBA00023136"/>
    </source>
</evidence>
<comment type="subcellular location">
    <subcellularLocation>
        <location evidence="1">Membrane</location>
        <topology evidence="1">Multi-pass membrane protein</topology>
    </subcellularLocation>
</comment>
<keyword evidence="4 5" id="KW-0472">Membrane</keyword>
<keyword evidence="2 5" id="KW-0812">Transmembrane</keyword>
<feature type="transmembrane region" description="Helical" evidence="5">
    <location>
        <begin position="190"/>
        <end position="214"/>
    </location>
</feature>
<dbReference type="Proteomes" id="UP001194746">
    <property type="component" value="Unassembled WGS sequence"/>
</dbReference>
<accession>A0AAD4CEP6</accession>
<evidence type="ECO:0000256" key="2">
    <source>
        <dbReference type="ARBA" id="ARBA00022692"/>
    </source>
</evidence>
<dbReference type="InterPro" id="IPR036259">
    <property type="entry name" value="MFS_trans_sf"/>
</dbReference>
<dbReference type="InterPro" id="IPR011701">
    <property type="entry name" value="MFS"/>
</dbReference>
<feature type="domain" description="Major facilitator superfamily (MFS) profile" evidence="6">
    <location>
        <begin position="60"/>
        <end position="318"/>
    </location>
</feature>
<dbReference type="PANTHER" id="PTHR23502:SF139">
    <property type="entry name" value="MAJOR FACILITATOR SUPERFAMILY (MFS) PROFILE DOMAIN-CONTAINING PROTEIN-RELATED"/>
    <property type="match status" value="1"/>
</dbReference>
<comment type="caution">
    <text evidence="7">The sequence shown here is derived from an EMBL/GenBank/DDBJ whole genome shotgun (WGS) entry which is preliminary data.</text>
</comment>
<feature type="transmembrane region" description="Helical" evidence="5">
    <location>
        <begin position="220"/>
        <end position="240"/>
    </location>
</feature>
<keyword evidence="3 5" id="KW-1133">Transmembrane helix</keyword>
<reference evidence="7" key="2">
    <citation type="submission" date="2020-02" db="EMBL/GenBank/DDBJ databases">
        <authorList>
            <person name="Gilchrist C.L.M."/>
            <person name="Chooi Y.-H."/>
        </authorList>
    </citation>
    <scope>NUCLEOTIDE SEQUENCE</scope>
    <source>
        <strain evidence="7">MST-FP2251</strain>
    </source>
</reference>
<dbReference type="AlphaFoldDB" id="A0AAD4CEP6"/>
<evidence type="ECO:0000256" key="5">
    <source>
        <dbReference type="SAM" id="Phobius"/>
    </source>
</evidence>
<name>A0AAD4CEP6_ASPNN</name>
<dbReference type="Gene3D" id="1.20.1250.20">
    <property type="entry name" value="MFS general substrate transporter like domains"/>
    <property type="match status" value="1"/>
</dbReference>
<dbReference type="PANTHER" id="PTHR23502">
    <property type="entry name" value="MAJOR FACILITATOR SUPERFAMILY"/>
    <property type="match status" value="1"/>
</dbReference>
<dbReference type="Pfam" id="PF07690">
    <property type="entry name" value="MFS_1"/>
    <property type="match status" value="1"/>
</dbReference>
<evidence type="ECO:0000259" key="6">
    <source>
        <dbReference type="PROSITE" id="PS50850"/>
    </source>
</evidence>
<evidence type="ECO:0000313" key="8">
    <source>
        <dbReference type="Proteomes" id="UP001194746"/>
    </source>
</evidence>
<evidence type="ECO:0000256" key="1">
    <source>
        <dbReference type="ARBA" id="ARBA00004141"/>
    </source>
</evidence>
<protein>
    <recommendedName>
        <fullName evidence="6">Major facilitator superfamily (MFS) profile domain-containing protein</fullName>
    </recommendedName>
</protein>
<evidence type="ECO:0000256" key="3">
    <source>
        <dbReference type="ARBA" id="ARBA00022989"/>
    </source>
</evidence>
<dbReference type="GO" id="GO:0005886">
    <property type="term" value="C:plasma membrane"/>
    <property type="evidence" value="ECO:0007669"/>
    <property type="project" value="TreeGrafter"/>
</dbReference>
<dbReference type="GO" id="GO:0022857">
    <property type="term" value="F:transmembrane transporter activity"/>
    <property type="evidence" value="ECO:0007669"/>
    <property type="project" value="InterPro"/>
</dbReference>